<dbReference type="InterPro" id="IPR007111">
    <property type="entry name" value="NACHT_NTPase"/>
</dbReference>
<name>A0ABW1KLB1_9ACTN</name>
<proteinExistence type="predicted"/>
<feature type="transmembrane region" description="Helical" evidence="2">
    <location>
        <begin position="529"/>
        <end position="554"/>
    </location>
</feature>
<feature type="compositionally biased region" description="Low complexity" evidence="1">
    <location>
        <begin position="350"/>
        <end position="361"/>
    </location>
</feature>
<feature type="transmembrane region" description="Helical" evidence="2">
    <location>
        <begin position="669"/>
        <end position="690"/>
    </location>
</feature>
<feature type="domain" description="NACHT" evidence="3">
    <location>
        <begin position="145"/>
        <end position="266"/>
    </location>
</feature>
<keyword evidence="5" id="KW-1185">Reference proteome</keyword>
<dbReference type="Gene3D" id="3.40.50.300">
    <property type="entry name" value="P-loop containing nucleotide triphosphate hydrolases"/>
    <property type="match status" value="1"/>
</dbReference>
<evidence type="ECO:0000313" key="4">
    <source>
        <dbReference type="EMBL" id="MFC6022622.1"/>
    </source>
</evidence>
<comment type="caution">
    <text evidence="4">The sequence shown here is derived from an EMBL/GenBank/DDBJ whole genome shotgun (WGS) entry which is preliminary data.</text>
</comment>
<organism evidence="4 5">
    <name type="scientific">Plantactinospora solaniradicis</name>
    <dbReference type="NCBI Taxonomy" id="1723736"/>
    <lineage>
        <taxon>Bacteria</taxon>
        <taxon>Bacillati</taxon>
        <taxon>Actinomycetota</taxon>
        <taxon>Actinomycetes</taxon>
        <taxon>Micromonosporales</taxon>
        <taxon>Micromonosporaceae</taxon>
        <taxon>Plantactinospora</taxon>
    </lineage>
</organism>
<dbReference type="Proteomes" id="UP001596203">
    <property type="component" value="Unassembled WGS sequence"/>
</dbReference>
<feature type="region of interest" description="Disordered" evidence="1">
    <location>
        <begin position="1047"/>
        <end position="1080"/>
    </location>
</feature>
<sequence length="1080" mass="118590">MPRRMWRRVLSILVVSAATAASALVWWRYDFEKVNWTWGVVAGVVGTFVVVRQILGDRDAVRGAPAVRRRAVAEQLAEHVRRSPVDEALLKTLEEPYPLPVSWSNAVADYQPSWRTICRSSEGEPLDLSGRDGAIYDSYLRVPSGRMLVLGSAGSGKSIMVMRLARRLIAERTSDGPIPLLLYVASWDAANLRFDHWIVSQIANRYPQLSMLHPRWAEAVRDLLNANLILPVLDGLDEMTEERAALCLRRLNELPAQRLVLTCRSGFYNRYLQQGEKLRGAAVILIEPLDPTKVANYLQDAAPLSQVARWRPVVEEMTRDGRSDLAEALSTPLMVAMARIAFDERETPAQVDPTQVDPSQVDPDDDDPGILVTLARDGGRQAVEEALLNDAVEIAIQPYRESWLSKRWPPAATREYLSFLAGHLEAQNQREFVWWRLPSEVPRLLWMLFDGVRVAVVTWITLALADDALRAMAAASDDSRLREALGALSDGSTSIVVMAGVMGATLSLLEELTGHQGVPPARIAFRGGFRTLGGGLLDGSFAGALVAGTLWAALQLYERARGIVSLLEPYALPVGSWSSDSRVVVTVGLFVCGYVVVRNALRVDFAAPADSFTVTEPIRVLRADRSAALLAVLPEVVRAVVLVVILFTVLSRSELLPAVPLETQAVAGLGVGIGWWVLTLSGSAWIRFVVTRLVLAATGRLPYRLLEFLAAVESVGLVREFGGTYRFRHDRLQNLLAVLGGRPRAARYREEFATNLAMVGYWEEALAEFGSLLAERAGRAGSDELLAEALRKSVFVGCAAGRWWRTEQRLLAVQALYPAPEVPNAPAVTAKRRKISELVRQGAAPDRLLAACDELIEAEDAAGRPELASREFRATLHYVLGDLAGARAQLDEMPAREYGEDLPHAIPVAAALLTRIALDDGAVDVAVATGQNELLLAEISPRPVDIARLAESWWWSVQVLAGTGDELAEQYRRLGEAARQAGRGTRWRKVRLTSREWVEIGLLVCRSRIRDPMLGGLAAAVARELVGIVNTPDRFLLAVDRSAAMWSDGALPPPRRDEDEPREGWQGPLLSPPSAVPAIE</sequence>
<dbReference type="Pfam" id="PF05729">
    <property type="entry name" value="NACHT"/>
    <property type="match status" value="1"/>
</dbReference>
<dbReference type="RefSeq" id="WP_377432288.1">
    <property type="nucleotide sequence ID" value="NZ_JBHSPR010000060.1"/>
</dbReference>
<protein>
    <submittedName>
        <fullName evidence="4">NACHT domain-containing protein</fullName>
    </submittedName>
</protein>
<keyword evidence="2" id="KW-0472">Membrane</keyword>
<feature type="compositionally biased region" description="Pro residues" evidence="1">
    <location>
        <begin position="1070"/>
        <end position="1080"/>
    </location>
</feature>
<keyword evidence="2" id="KW-1133">Transmembrane helix</keyword>
<accession>A0ABW1KLB1</accession>
<dbReference type="EMBL" id="JBHSPR010000060">
    <property type="protein sequence ID" value="MFC6022622.1"/>
    <property type="molecule type" value="Genomic_DNA"/>
</dbReference>
<reference evidence="5" key="1">
    <citation type="journal article" date="2019" name="Int. J. Syst. Evol. Microbiol.">
        <title>The Global Catalogue of Microorganisms (GCM) 10K type strain sequencing project: providing services to taxonomists for standard genome sequencing and annotation.</title>
        <authorList>
            <consortium name="The Broad Institute Genomics Platform"/>
            <consortium name="The Broad Institute Genome Sequencing Center for Infectious Disease"/>
            <person name="Wu L."/>
            <person name="Ma J."/>
        </authorList>
    </citation>
    <scope>NUCLEOTIDE SEQUENCE [LARGE SCALE GENOMIC DNA]</scope>
    <source>
        <strain evidence="5">ZS-35-S2</strain>
    </source>
</reference>
<dbReference type="PROSITE" id="PS50837">
    <property type="entry name" value="NACHT"/>
    <property type="match status" value="1"/>
</dbReference>
<evidence type="ECO:0000256" key="2">
    <source>
        <dbReference type="SAM" id="Phobius"/>
    </source>
</evidence>
<feature type="compositionally biased region" description="Basic and acidic residues" evidence="1">
    <location>
        <begin position="1054"/>
        <end position="1063"/>
    </location>
</feature>
<gene>
    <name evidence="4" type="ORF">ACFP2T_41500</name>
</gene>
<evidence type="ECO:0000313" key="5">
    <source>
        <dbReference type="Proteomes" id="UP001596203"/>
    </source>
</evidence>
<dbReference type="InterPro" id="IPR027417">
    <property type="entry name" value="P-loop_NTPase"/>
</dbReference>
<feature type="transmembrane region" description="Helical" evidence="2">
    <location>
        <begin position="36"/>
        <end position="55"/>
    </location>
</feature>
<evidence type="ECO:0000256" key="1">
    <source>
        <dbReference type="SAM" id="MobiDB-lite"/>
    </source>
</evidence>
<feature type="region of interest" description="Disordered" evidence="1">
    <location>
        <begin position="346"/>
        <end position="367"/>
    </location>
</feature>
<keyword evidence="2" id="KW-0812">Transmembrane</keyword>
<feature type="transmembrane region" description="Helical" evidence="2">
    <location>
        <begin position="627"/>
        <end position="649"/>
    </location>
</feature>
<evidence type="ECO:0000259" key="3">
    <source>
        <dbReference type="PROSITE" id="PS50837"/>
    </source>
</evidence>
<dbReference type="SUPFAM" id="SSF52540">
    <property type="entry name" value="P-loop containing nucleoside triphosphate hydrolases"/>
    <property type="match status" value="1"/>
</dbReference>